<dbReference type="Gene3D" id="2.160.20.10">
    <property type="entry name" value="Single-stranded right-handed beta-helix, Pectin lyase-like"/>
    <property type="match status" value="3"/>
</dbReference>
<dbReference type="InterPro" id="IPR011050">
    <property type="entry name" value="Pectin_lyase_fold/virulence"/>
</dbReference>
<dbReference type="InterPro" id="IPR039448">
    <property type="entry name" value="Beta_helix"/>
</dbReference>
<feature type="domain" description="GLAA-B beta-barrel" evidence="7">
    <location>
        <begin position="331"/>
        <end position="383"/>
    </location>
</feature>
<keyword evidence="3" id="KW-0677">Repeat</keyword>
<keyword evidence="4" id="KW-0378">Hydrolase</keyword>
<comment type="catalytic activity">
    <reaction evidence="1">
        <text>Hydrolysis of terminal, non-reducing alpha-D-galactose residues in alpha-D-galactosides, including galactose oligosaccharides, galactomannans and galactolipids.</text>
        <dbReference type="EC" id="3.2.1.22"/>
    </reaction>
</comment>
<dbReference type="Pfam" id="PF13229">
    <property type="entry name" value="Beta_helix"/>
    <property type="match status" value="1"/>
</dbReference>
<keyword evidence="9" id="KW-1185">Reference proteome</keyword>
<dbReference type="Proteomes" id="UP001596989">
    <property type="component" value="Unassembled WGS sequence"/>
</dbReference>
<evidence type="ECO:0000313" key="9">
    <source>
        <dbReference type="Proteomes" id="UP001596989"/>
    </source>
</evidence>
<evidence type="ECO:0000256" key="3">
    <source>
        <dbReference type="ARBA" id="ARBA00022737"/>
    </source>
</evidence>
<proteinExistence type="predicted"/>
<comment type="catalytic activity">
    <reaction evidence="2">
        <text>Hydrolysis of terminal, non-reducing branched (1-&gt;3)-alpha-D-galactosidic residues, producing free D-galactose.</text>
        <dbReference type="EC" id="3.2.1.n1"/>
    </reaction>
</comment>
<evidence type="ECO:0000256" key="5">
    <source>
        <dbReference type="ARBA" id="ARBA00023295"/>
    </source>
</evidence>
<dbReference type="RefSeq" id="WP_377565636.1">
    <property type="nucleotide sequence ID" value="NZ_JBHTJZ010000024.1"/>
</dbReference>
<gene>
    <name evidence="8" type="ORF">ACFQ2I_15610</name>
</gene>
<keyword evidence="5" id="KW-0326">Glycosidase</keyword>
<evidence type="ECO:0000313" key="8">
    <source>
        <dbReference type="EMBL" id="MFD0960817.1"/>
    </source>
</evidence>
<evidence type="ECO:0000259" key="7">
    <source>
        <dbReference type="Pfam" id="PF23764"/>
    </source>
</evidence>
<dbReference type="InterPro" id="IPR006626">
    <property type="entry name" value="PbH1"/>
</dbReference>
<sequence length="563" mass="62965">MLSLDYVNIADFGARPNKGEDSTEAVRKAIAHCRKHGIGKLVFERGRYDFKHPSFLEQYDQVMKHGAQMDLGQSSEQKAVAFRLEDMSDFEWDGGDSEFVFHGLAQPFACLRCRSLKLHRFTVDWHRPLFLQGVVGDAGDSSAIVELGKGYEVDGPVPIAALLNYDPDSEYPLTGTVDAFHCVERTEWLAPNRLKLHYSRPQGLKPGMHFVMRHLMNYRMGILFYECSQVQVHDVTLRYTPGMGIIGHRSEDLAFTRLKVAPGAGRVLSTNTDATHFISCKGEISFTECSFEGMGDDAVNVHGFYFRVRTLIDDYTIEAFVDIEPQSEMPEYPDAGDAIEFVRGDTLEPYATHVLEAVERKSNGVVLFKFRQPIPPGMNMTDLMANATRVAALTMTDCTVRNNRARAILVQTRNVRIENCLFDHCTGTAIHLNCSIHWYESLTVRQVVIRNNKFLECGGGCGTIGGAGVMTVSAEGAESVLVVHRDIQFRNNIVYGRGGLGLRIQSAEHMIVADNQFNGCSPIAELDHSRHIRFRGNRYDRNRAGIVIGEGCVDKTIELGKEQ</sequence>
<protein>
    <submittedName>
        <fullName evidence="8">Right-handed parallel beta-helix repeat-containing protein</fullName>
    </submittedName>
</protein>
<dbReference type="SUPFAM" id="SSF51126">
    <property type="entry name" value="Pectin lyase-like"/>
    <property type="match status" value="1"/>
</dbReference>
<organism evidence="8 9">
    <name type="scientific">Paenibacillus chungangensis</name>
    <dbReference type="NCBI Taxonomy" id="696535"/>
    <lineage>
        <taxon>Bacteria</taxon>
        <taxon>Bacillati</taxon>
        <taxon>Bacillota</taxon>
        <taxon>Bacilli</taxon>
        <taxon>Bacillales</taxon>
        <taxon>Paenibacillaceae</taxon>
        <taxon>Paenibacillus</taxon>
    </lineage>
</organism>
<name>A0ABW3HTU5_9BACL</name>
<evidence type="ECO:0000259" key="6">
    <source>
        <dbReference type="Pfam" id="PF13229"/>
    </source>
</evidence>
<reference evidence="9" key="1">
    <citation type="journal article" date="2019" name="Int. J. Syst. Evol. Microbiol.">
        <title>The Global Catalogue of Microorganisms (GCM) 10K type strain sequencing project: providing services to taxonomists for standard genome sequencing and annotation.</title>
        <authorList>
            <consortium name="The Broad Institute Genomics Platform"/>
            <consortium name="The Broad Institute Genome Sequencing Center for Infectious Disease"/>
            <person name="Wu L."/>
            <person name="Ma J."/>
        </authorList>
    </citation>
    <scope>NUCLEOTIDE SEQUENCE [LARGE SCALE GENOMIC DNA]</scope>
    <source>
        <strain evidence="9">CCUG 59129</strain>
    </source>
</reference>
<evidence type="ECO:0000256" key="1">
    <source>
        <dbReference type="ARBA" id="ARBA00001255"/>
    </source>
</evidence>
<feature type="domain" description="Right handed beta helix" evidence="6">
    <location>
        <begin position="390"/>
        <end position="553"/>
    </location>
</feature>
<dbReference type="EMBL" id="JBHTJZ010000024">
    <property type="protein sequence ID" value="MFD0960817.1"/>
    <property type="molecule type" value="Genomic_DNA"/>
</dbReference>
<accession>A0ABW3HTU5</accession>
<dbReference type="InterPro" id="IPR012334">
    <property type="entry name" value="Pectin_lyas_fold"/>
</dbReference>
<evidence type="ECO:0000256" key="2">
    <source>
        <dbReference type="ARBA" id="ARBA00001271"/>
    </source>
</evidence>
<dbReference type="Pfam" id="PF23764">
    <property type="entry name" value="Beta-barrel_GLAA-B_II"/>
    <property type="match status" value="1"/>
</dbReference>
<dbReference type="InterPro" id="IPR056441">
    <property type="entry name" value="Beta-barrel_GLAA-B_II"/>
</dbReference>
<dbReference type="SMART" id="SM00710">
    <property type="entry name" value="PbH1"/>
    <property type="match status" value="6"/>
</dbReference>
<evidence type="ECO:0000256" key="4">
    <source>
        <dbReference type="ARBA" id="ARBA00022801"/>
    </source>
</evidence>
<comment type="caution">
    <text evidence="8">The sequence shown here is derived from an EMBL/GenBank/DDBJ whole genome shotgun (WGS) entry which is preliminary data.</text>
</comment>